<keyword evidence="1" id="KW-0378">Hydrolase</keyword>
<sequence>MGGVGKTTLLKRIYKSLLDDANMGFNHVLFIEASKGIQLEELRKRISESLQLQRAGKEGIFNVLKISNFVLLLDNICEEVDLISLGIPHPYSDDNSTKQCYKHKVIFTTRSEDVCAKMGAGEKTIKVECLGSNDSWDLFRDNVNLDVIVSNEEFKKIARQVMGECSGLPLALKVIGKAMSNKKSIPEWNFVLRSLKSSSTRVVGMEESLFPILKFSYDNLPDNIRECFLFALMLRRISKYELSECWMGLGLIGDFVDLPEAFDKAEYILKILEESCLLYVSNDGRVHFHDVIHEMAKWIATDCGMNRNKWIVKDYHVSTEISTIDTENWRFAKLVIMGHIKLLPILSHRCSDLLCLFIKSSFDLQRIPEGFFLQMPNLIFLDLSLSDVKELPKDIKCLFNLQYLNVSSTAISSLPKELVYLNKLQYLLCGDTKLSKVKDGLLSRLHKLRVIDLHPTGWVEPKELQMLKKHNNIKAIGMRVVSQEVFQQLSYLPTTGLYIQKLDNLISLSYDTLSCKNHGFLQELTIDSCLQLKELVLNGSETHLNNLTISNVEKL</sequence>
<accession>A0ACB7UYL0</accession>
<gene>
    <name evidence="1" type="ORF">IHE45_13G064500</name>
</gene>
<keyword evidence="2" id="KW-1185">Reference proteome</keyword>
<dbReference type="Proteomes" id="UP000827976">
    <property type="component" value="Chromosome 13"/>
</dbReference>
<protein>
    <submittedName>
        <fullName evidence="1">P-loop containing nucleoside triphosphate hydrolase protein</fullName>
    </submittedName>
</protein>
<comment type="caution">
    <text evidence="1">The sequence shown here is derived from an EMBL/GenBank/DDBJ whole genome shotgun (WGS) entry which is preliminary data.</text>
</comment>
<reference evidence="2" key="1">
    <citation type="journal article" date="2022" name="Nat. Commun.">
        <title>Chromosome evolution and the genetic basis of agronomically important traits in greater yam.</title>
        <authorList>
            <person name="Bredeson J.V."/>
            <person name="Lyons J.B."/>
            <person name="Oniyinde I.O."/>
            <person name="Okereke N.R."/>
            <person name="Kolade O."/>
            <person name="Nnabue I."/>
            <person name="Nwadili C.O."/>
            <person name="Hribova E."/>
            <person name="Parker M."/>
            <person name="Nwogha J."/>
            <person name="Shu S."/>
            <person name="Carlson J."/>
            <person name="Kariba R."/>
            <person name="Muthemba S."/>
            <person name="Knop K."/>
            <person name="Barton G.J."/>
            <person name="Sherwood A.V."/>
            <person name="Lopez-Montes A."/>
            <person name="Asiedu R."/>
            <person name="Jamnadass R."/>
            <person name="Muchugi A."/>
            <person name="Goodstein D."/>
            <person name="Egesi C.N."/>
            <person name="Featherston J."/>
            <person name="Asfaw A."/>
            <person name="Simpson G.G."/>
            <person name="Dolezel J."/>
            <person name="Hendre P.S."/>
            <person name="Van Deynze A."/>
            <person name="Kumar P.L."/>
            <person name="Obidiegwu J.E."/>
            <person name="Bhattacharjee R."/>
            <person name="Rokhsar D.S."/>
        </authorList>
    </citation>
    <scope>NUCLEOTIDE SEQUENCE [LARGE SCALE GENOMIC DNA]</scope>
    <source>
        <strain evidence="2">cv. TDa95/00328</strain>
    </source>
</reference>
<name>A0ACB7UYL0_DIOAL</name>
<proteinExistence type="predicted"/>
<evidence type="ECO:0000313" key="1">
    <source>
        <dbReference type="EMBL" id="KAH7665914.1"/>
    </source>
</evidence>
<evidence type="ECO:0000313" key="2">
    <source>
        <dbReference type="Proteomes" id="UP000827976"/>
    </source>
</evidence>
<dbReference type="EMBL" id="CM037023">
    <property type="protein sequence ID" value="KAH7665914.1"/>
    <property type="molecule type" value="Genomic_DNA"/>
</dbReference>
<organism evidence="1 2">
    <name type="scientific">Dioscorea alata</name>
    <name type="common">Purple yam</name>
    <dbReference type="NCBI Taxonomy" id="55571"/>
    <lineage>
        <taxon>Eukaryota</taxon>
        <taxon>Viridiplantae</taxon>
        <taxon>Streptophyta</taxon>
        <taxon>Embryophyta</taxon>
        <taxon>Tracheophyta</taxon>
        <taxon>Spermatophyta</taxon>
        <taxon>Magnoliopsida</taxon>
        <taxon>Liliopsida</taxon>
        <taxon>Dioscoreales</taxon>
        <taxon>Dioscoreaceae</taxon>
        <taxon>Dioscorea</taxon>
    </lineage>
</organism>